<reference evidence="1" key="1">
    <citation type="submission" date="2022-04" db="EMBL/GenBank/DDBJ databases">
        <title>Genome of the entomopathogenic fungus Entomophthora muscae.</title>
        <authorList>
            <person name="Elya C."/>
            <person name="Lovett B.R."/>
            <person name="Lee E."/>
            <person name="Macias A.M."/>
            <person name="Hajek A.E."/>
            <person name="De Bivort B.L."/>
            <person name="Kasson M.T."/>
            <person name="De Fine Licht H.H."/>
            <person name="Stajich J.E."/>
        </authorList>
    </citation>
    <scope>NUCLEOTIDE SEQUENCE</scope>
    <source>
        <strain evidence="1">Berkeley</strain>
    </source>
</reference>
<proteinExistence type="predicted"/>
<accession>A0ACC2SC13</accession>
<gene>
    <name evidence="1" type="ORF">DSO57_1036978</name>
</gene>
<dbReference type="EMBL" id="QTSX02005347">
    <property type="protein sequence ID" value="KAJ9059870.1"/>
    <property type="molecule type" value="Genomic_DNA"/>
</dbReference>
<protein>
    <submittedName>
        <fullName evidence="1">Uncharacterized protein</fullName>
    </submittedName>
</protein>
<evidence type="ECO:0000313" key="1">
    <source>
        <dbReference type="EMBL" id="KAJ9059870.1"/>
    </source>
</evidence>
<comment type="caution">
    <text evidence="1">The sequence shown here is derived from an EMBL/GenBank/DDBJ whole genome shotgun (WGS) entry which is preliminary data.</text>
</comment>
<keyword evidence="2" id="KW-1185">Reference proteome</keyword>
<name>A0ACC2SC13_9FUNG</name>
<sequence length="473" mass="51727">MFYQTLPLVSHDILNYGDEIVPVMVQLEPPTKVIETIHSATFSDPDSKALALVEALQTFSTKSQTNLVNYLERLKIQGYRSYYISNTIAIEASKSAILNISQFSGVKAIGSNFLPPKPTLHRRDPSSIEHDFPEYATDTFPDLSTPPLFYEPGIRQMEAHNIDERIIKAAGKLVLGNLDTGVDYKHPALRTNYMGSESNHSFTWFDAAQNSTYPNDMLAHGTSVVSLAVGRRPIGISPESKWIACRAFNNKLAITEMYLKCQQFLLAPTNPQGNHPNAKLRPHVIANSWACADIDNCFFEPFIYTSHAHYVAGIFNVAGAGNDGERGCQSIAYPPAENEHSFVVAALGDRTTKRAYYSSFGPSRLRKHAIDVAVVGDDVMSAGANSGYRFLSGTSVSAPLVAGAALLAMAACPHLQRNVDALTRVMQLSATPLYSEMGCGTDTNQTIPNNEFGYGLLNLQRAISICQSSSSLF</sequence>
<dbReference type="Proteomes" id="UP001165960">
    <property type="component" value="Unassembled WGS sequence"/>
</dbReference>
<evidence type="ECO:0000313" key="2">
    <source>
        <dbReference type="Proteomes" id="UP001165960"/>
    </source>
</evidence>
<organism evidence="1 2">
    <name type="scientific">Entomophthora muscae</name>
    <dbReference type="NCBI Taxonomy" id="34485"/>
    <lineage>
        <taxon>Eukaryota</taxon>
        <taxon>Fungi</taxon>
        <taxon>Fungi incertae sedis</taxon>
        <taxon>Zoopagomycota</taxon>
        <taxon>Entomophthoromycotina</taxon>
        <taxon>Entomophthoromycetes</taxon>
        <taxon>Entomophthorales</taxon>
        <taxon>Entomophthoraceae</taxon>
        <taxon>Entomophthora</taxon>
    </lineage>
</organism>